<gene>
    <name evidence="2" type="ORF">SAMN05421538_10239</name>
</gene>
<accession>A0A1G6W564</accession>
<feature type="domain" description="DUF6314" evidence="1">
    <location>
        <begin position="7"/>
        <end position="131"/>
    </location>
</feature>
<dbReference type="Pfam" id="PF19834">
    <property type="entry name" value="DUF6314"/>
    <property type="match status" value="1"/>
</dbReference>
<dbReference type="RefSeq" id="WP_090521074.1">
    <property type="nucleotide sequence ID" value="NZ_FNAH01000002.1"/>
</dbReference>
<dbReference type="EMBL" id="FNAH01000002">
    <property type="protein sequence ID" value="SDD60833.1"/>
    <property type="molecule type" value="Genomic_DNA"/>
</dbReference>
<evidence type="ECO:0000313" key="3">
    <source>
        <dbReference type="Proteomes" id="UP000199344"/>
    </source>
</evidence>
<evidence type="ECO:0000259" key="1">
    <source>
        <dbReference type="Pfam" id="PF19834"/>
    </source>
</evidence>
<reference evidence="2 3" key="1">
    <citation type="submission" date="2016-10" db="EMBL/GenBank/DDBJ databases">
        <authorList>
            <person name="de Groot N.N."/>
        </authorList>
    </citation>
    <scope>NUCLEOTIDE SEQUENCE [LARGE SCALE GENOMIC DNA]</scope>
    <source>
        <strain evidence="2 3">DSM 22220</strain>
    </source>
</reference>
<sequence>MCGIRRFLGHWHLTREISGGGRFDGVAVIAPDGAGGAVYDEEGVLSLPGQPPFQATRRYLWRQEGDGIAVCFADGRFFHRFDPAMPAPQARHLCPPDLYDVTYDFTDWPRWSALWRVEGPRKSYVMRSDYVAAALTAPGQDAMALP</sequence>
<protein>
    <recommendedName>
        <fullName evidence="1">DUF6314 domain-containing protein</fullName>
    </recommendedName>
</protein>
<proteinExistence type="predicted"/>
<evidence type="ECO:0000313" key="2">
    <source>
        <dbReference type="EMBL" id="SDD60833.1"/>
    </source>
</evidence>
<keyword evidence="3" id="KW-1185">Reference proteome</keyword>
<dbReference type="STRING" id="591205.SAMN05421538_10239"/>
<dbReference type="AlphaFoldDB" id="A0A1G6W564"/>
<dbReference type="InterPro" id="IPR045632">
    <property type="entry name" value="DUF6314"/>
</dbReference>
<dbReference type="OrthoDB" id="7351979at2"/>
<name>A0A1G6W564_9RHOB</name>
<organism evidence="2 3">
    <name type="scientific">Paracoccus isoporae</name>
    <dbReference type="NCBI Taxonomy" id="591205"/>
    <lineage>
        <taxon>Bacteria</taxon>
        <taxon>Pseudomonadati</taxon>
        <taxon>Pseudomonadota</taxon>
        <taxon>Alphaproteobacteria</taxon>
        <taxon>Rhodobacterales</taxon>
        <taxon>Paracoccaceae</taxon>
        <taxon>Paracoccus</taxon>
    </lineage>
</organism>
<dbReference type="Proteomes" id="UP000199344">
    <property type="component" value="Unassembled WGS sequence"/>
</dbReference>